<organism evidence="2 3">
    <name type="scientific">Pseudarcicella hirudinis</name>
    <dbReference type="NCBI Taxonomy" id="1079859"/>
    <lineage>
        <taxon>Bacteria</taxon>
        <taxon>Pseudomonadati</taxon>
        <taxon>Bacteroidota</taxon>
        <taxon>Cytophagia</taxon>
        <taxon>Cytophagales</taxon>
        <taxon>Flectobacillaceae</taxon>
        <taxon>Pseudarcicella</taxon>
    </lineage>
</organism>
<dbReference type="RefSeq" id="WP_092013880.1">
    <property type="nucleotide sequence ID" value="NZ_FOXH01000003.1"/>
</dbReference>
<protein>
    <recommendedName>
        <fullName evidence="1">Arm DNA-binding domain-containing protein</fullName>
    </recommendedName>
</protein>
<dbReference type="Pfam" id="PF17293">
    <property type="entry name" value="Arm-DNA-bind_5"/>
    <property type="match status" value="1"/>
</dbReference>
<evidence type="ECO:0000313" key="2">
    <source>
        <dbReference type="EMBL" id="SFP42536.1"/>
    </source>
</evidence>
<reference evidence="2 3" key="1">
    <citation type="submission" date="2016-10" db="EMBL/GenBank/DDBJ databases">
        <authorList>
            <person name="de Groot N.N."/>
        </authorList>
    </citation>
    <scope>NUCLEOTIDE SEQUENCE [LARGE SCALE GENOMIC DNA]</scope>
    <source>
        <strain evidence="3">E92,LMG 26720,CCM 7988</strain>
    </source>
</reference>
<dbReference type="InterPro" id="IPR035386">
    <property type="entry name" value="Arm-DNA-bind_5"/>
</dbReference>
<accession>A0A1I5Q9N0</accession>
<name>A0A1I5Q9N0_9BACT</name>
<dbReference type="AlphaFoldDB" id="A0A1I5Q9N0"/>
<dbReference type="OrthoDB" id="1094492at2"/>
<dbReference type="EMBL" id="FOXH01000003">
    <property type="protein sequence ID" value="SFP42536.1"/>
    <property type="molecule type" value="Genomic_DNA"/>
</dbReference>
<evidence type="ECO:0000313" key="3">
    <source>
        <dbReference type="Proteomes" id="UP000199306"/>
    </source>
</evidence>
<sequence length="72" mass="8463">MASSVKAILRKKQNQDGTYPIAIRVTIERKTTYIYIGYNVHENEWDTKTQCVKKKYPNSERLNNLIIPSINY</sequence>
<keyword evidence="3" id="KW-1185">Reference proteome</keyword>
<feature type="domain" description="Arm DNA-binding" evidence="1">
    <location>
        <begin position="8"/>
        <end position="66"/>
    </location>
</feature>
<gene>
    <name evidence="2" type="ORF">SAMN04515674_10366</name>
</gene>
<dbReference type="STRING" id="1079859.SAMN04515674_10366"/>
<evidence type="ECO:0000259" key="1">
    <source>
        <dbReference type="Pfam" id="PF17293"/>
    </source>
</evidence>
<dbReference type="Proteomes" id="UP000199306">
    <property type="component" value="Unassembled WGS sequence"/>
</dbReference>
<proteinExistence type="predicted"/>